<organism evidence="1 2">
    <name type="scientific">Epilithonimonas hispanica</name>
    <dbReference type="NCBI Taxonomy" id="358687"/>
    <lineage>
        <taxon>Bacteria</taxon>
        <taxon>Pseudomonadati</taxon>
        <taxon>Bacteroidota</taxon>
        <taxon>Flavobacteriia</taxon>
        <taxon>Flavobacteriales</taxon>
        <taxon>Weeksellaceae</taxon>
        <taxon>Chryseobacterium group</taxon>
        <taxon>Epilithonimonas</taxon>
    </lineage>
</organism>
<name>A0A3D9D0B7_9FLAO</name>
<protein>
    <submittedName>
        <fullName evidence="1">Uncharacterized protein</fullName>
    </submittedName>
</protein>
<dbReference type="OrthoDB" id="1372875at2"/>
<sequence length="71" mass="8425">MTNTEKNIIEFITNNIGTEQLALIIRRFKEQTIRIVLKSDEDLYNKEWISEGHFWLTELAETLDPQLEKDS</sequence>
<comment type="caution">
    <text evidence="1">The sequence shown here is derived from an EMBL/GenBank/DDBJ whole genome shotgun (WGS) entry which is preliminary data.</text>
</comment>
<dbReference type="Proteomes" id="UP000256326">
    <property type="component" value="Unassembled WGS sequence"/>
</dbReference>
<dbReference type="RefSeq" id="WP_116033838.1">
    <property type="nucleotide sequence ID" value="NZ_JBHLVV010000052.1"/>
</dbReference>
<dbReference type="EMBL" id="QNUG01000010">
    <property type="protein sequence ID" value="REC71358.1"/>
    <property type="molecule type" value="Genomic_DNA"/>
</dbReference>
<keyword evidence="2" id="KW-1185">Reference proteome</keyword>
<reference evidence="1 2" key="1">
    <citation type="journal article" date="2006" name="Int. J. Syst. Evol. Microbiol.">
        <title>Chryseobacterium hispanicum sp. nov., isolated from the drinking water distribution system of Sevilla, Spain.</title>
        <authorList>
            <person name="Gallego V."/>
            <person name="Garcia M.T."/>
            <person name="Ventosa A."/>
        </authorList>
    </citation>
    <scope>NUCLEOTIDE SEQUENCE [LARGE SCALE GENOMIC DNA]</scope>
    <source>
        <strain evidence="1 2">KCTC 22104</strain>
    </source>
</reference>
<evidence type="ECO:0000313" key="2">
    <source>
        <dbReference type="Proteomes" id="UP000256326"/>
    </source>
</evidence>
<proteinExistence type="predicted"/>
<evidence type="ECO:0000313" key="1">
    <source>
        <dbReference type="EMBL" id="REC71358.1"/>
    </source>
</evidence>
<dbReference type="AlphaFoldDB" id="A0A3D9D0B7"/>
<accession>A0A3D9D0B7</accession>
<gene>
    <name evidence="1" type="ORF">DRF58_05960</name>
</gene>